<comment type="similarity">
    <text evidence="4">Belongs to the putative lipase ROG1 family.</text>
</comment>
<evidence type="ECO:0000256" key="1">
    <source>
        <dbReference type="ARBA" id="ARBA00004173"/>
    </source>
</evidence>
<gene>
    <name evidence="9" type="ORF">M430DRAFT_41958</name>
</gene>
<dbReference type="EMBL" id="KZ679010">
    <property type="protein sequence ID" value="PSS20674.1"/>
    <property type="molecule type" value="Genomic_DNA"/>
</dbReference>
<dbReference type="Pfam" id="PF05057">
    <property type="entry name" value="DUF676"/>
    <property type="match status" value="1"/>
</dbReference>
<accession>A0A2T3B4V2</accession>
<dbReference type="PANTHER" id="PTHR48182:SF2">
    <property type="entry name" value="PROTEIN SERAC1"/>
    <property type="match status" value="1"/>
</dbReference>
<dbReference type="GeneID" id="36575599"/>
<dbReference type="AlphaFoldDB" id="A0A2T3B4V2"/>
<evidence type="ECO:0000256" key="5">
    <source>
        <dbReference type="ARBA" id="ARBA00022824"/>
    </source>
</evidence>
<dbReference type="SUPFAM" id="SSF53474">
    <property type="entry name" value="alpha/beta-Hydrolases"/>
    <property type="match status" value="1"/>
</dbReference>
<name>A0A2T3B4V2_AMORE</name>
<evidence type="ECO:0000259" key="8">
    <source>
        <dbReference type="Pfam" id="PF05057"/>
    </source>
</evidence>
<sequence>MGLFSKKRTSPPVQAAGYTASGSHQAYASASSQPRTAQPAQQFGLLPLNSYTAVHPSSQTYHIDVVAIHGLNGNAYTTWTNKRHQLWLQEFLPSALPGARIYTFSYDSRIFSRSASGINEFAQSLLSELEKKRRTAADRQRGIIFICHSLGGIVCKKALVVARQDPRYGNILQYTKAVLFFGTPHRGSDQASIGSVIFNIFNNVISVTVPDRYLAKARQDLVALLKYQNQTLTDLSEAFRIQSKVLEIVSFYESASSPPFNKLLVTRDSARIGVGSEQLVSLPYNHSDMCKIEDTSSKAYVILVHTCRKYGMRR</sequence>
<proteinExistence type="inferred from homology"/>
<keyword evidence="7" id="KW-0472">Membrane</keyword>
<keyword evidence="10" id="KW-1185">Reference proteome</keyword>
<evidence type="ECO:0000256" key="7">
    <source>
        <dbReference type="ARBA" id="ARBA00023136"/>
    </source>
</evidence>
<evidence type="ECO:0000313" key="9">
    <source>
        <dbReference type="EMBL" id="PSS20674.1"/>
    </source>
</evidence>
<dbReference type="OrthoDB" id="427518at2759"/>
<dbReference type="PANTHER" id="PTHR48182">
    <property type="entry name" value="PROTEIN SERAC1"/>
    <property type="match status" value="1"/>
</dbReference>
<dbReference type="InterPro" id="IPR007751">
    <property type="entry name" value="DUF676_lipase-like"/>
</dbReference>
<dbReference type="InterPro" id="IPR029058">
    <property type="entry name" value="AB_hydrolase_fold"/>
</dbReference>
<evidence type="ECO:0000256" key="3">
    <source>
        <dbReference type="ARBA" id="ARBA00004370"/>
    </source>
</evidence>
<keyword evidence="5" id="KW-0256">Endoplasmic reticulum</keyword>
<organism evidence="9 10">
    <name type="scientific">Amorphotheca resinae ATCC 22711</name>
    <dbReference type="NCBI Taxonomy" id="857342"/>
    <lineage>
        <taxon>Eukaryota</taxon>
        <taxon>Fungi</taxon>
        <taxon>Dikarya</taxon>
        <taxon>Ascomycota</taxon>
        <taxon>Pezizomycotina</taxon>
        <taxon>Leotiomycetes</taxon>
        <taxon>Helotiales</taxon>
        <taxon>Amorphothecaceae</taxon>
        <taxon>Amorphotheca</taxon>
    </lineage>
</organism>
<keyword evidence="6" id="KW-0496">Mitochondrion</keyword>
<evidence type="ECO:0000313" key="10">
    <source>
        <dbReference type="Proteomes" id="UP000241818"/>
    </source>
</evidence>
<evidence type="ECO:0000256" key="6">
    <source>
        <dbReference type="ARBA" id="ARBA00023128"/>
    </source>
</evidence>
<reference evidence="9 10" key="1">
    <citation type="journal article" date="2018" name="New Phytol.">
        <title>Comparative genomics and transcriptomics depict ericoid mycorrhizal fungi as versatile saprotrophs and plant mutualists.</title>
        <authorList>
            <person name="Martino E."/>
            <person name="Morin E."/>
            <person name="Grelet G.A."/>
            <person name="Kuo A."/>
            <person name="Kohler A."/>
            <person name="Daghino S."/>
            <person name="Barry K.W."/>
            <person name="Cichocki N."/>
            <person name="Clum A."/>
            <person name="Dockter R.B."/>
            <person name="Hainaut M."/>
            <person name="Kuo R.C."/>
            <person name="LaButti K."/>
            <person name="Lindahl B.D."/>
            <person name="Lindquist E.A."/>
            <person name="Lipzen A."/>
            <person name="Khouja H.R."/>
            <person name="Magnuson J."/>
            <person name="Murat C."/>
            <person name="Ohm R.A."/>
            <person name="Singer S.W."/>
            <person name="Spatafora J.W."/>
            <person name="Wang M."/>
            <person name="Veneault-Fourrey C."/>
            <person name="Henrissat B."/>
            <person name="Grigoriev I.V."/>
            <person name="Martin F.M."/>
            <person name="Perotto S."/>
        </authorList>
    </citation>
    <scope>NUCLEOTIDE SEQUENCE [LARGE SCALE GENOMIC DNA]</scope>
    <source>
        <strain evidence="9 10">ATCC 22711</strain>
    </source>
</reference>
<evidence type="ECO:0000256" key="4">
    <source>
        <dbReference type="ARBA" id="ARBA00007920"/>
    </source>
</evidence>
<feature type="domain" description="DUF676" evidence="8">
    <location>
        <begin position="61"/>
        <end position="191"/>
    </location>
</feature>
<dbReference type="GO" id="GO:0005783">
    <property type="term" value="C:endoplasmic reticulum"/>
    <property type="evidence" value="ECO:0007669"/>
    <property type="project" value="UniProtKB-SubCell"/>
</dbReference>
<dbReference type="Proteomes" id="UP000241818">
    <property type="component" value="Unassembled WGS sequence"/>
</dbReference>
<dbReference type="InParanoid" id="A0A2T3B4V2"/>
<evidence type="ECO:0000256" key="2">
    <source>
        <dbReference type="ARBA" id="ARBA00004240"/>
    </source>
</evidence>
<dbReference type="InterPro" id="IPR052374">
    <property type="entry name" value="SERAC1"/>
</dbReference>
<dbReference type="GO" id="GO:0005739">
    <property type="term" value="C:mitochondrion"/>
    <property type="evidence" value="ECO:0007669"/>
    <property type="project" value="UniProtKB-SubCell"/>
</dbReference>
<dbReference type="Gene3D" id="3.40.50.1820">
    <property type="entry name" value="alpha/beta hydrolase"/>
    <property type="match status" value="1"/>
</dbReference>
<comment type="subcellular location">
    <subcellularLocation>
        <location evidence="2">Endoplasmic reticulum</location>
    </subcellularLocation>
    <subcellularLocation>
        <location evidence="3">Membrane</location>
    </subcellularLocation>
    <subcellularLocation>
        <location evidence="1">Mitochondrion</location>
    </subcellularLocation>
</comment>
<dbReference type="RefSeq" id="XP_024721944.1">
    <property type="nucleotide sequence ID" value="XM_024867518.1"/>
</dbReference>
<dbReference type="GO" id="GO:0016020">
    <property type="term" value="C:membrane"/>
    <property type="evidence" value="ECO:0007669"/>
    <property type="project" value="UniProtKB-SubCell"/>
</dbReference>
<protein>
    <recommendedName>
        <fullName evidence="8">DUF676 domain-containing protein</fullName>
    </recommendedName>
</protein>